<evidence type="ECO:0000256" key="7">
    <source>
        <dbReference type="SAM" id="MobiDB-lite"/>
    </source>
</evidence>
<evidence type="ECO:0000313" key="9">
    <source>
        <dbReference type="EMBL" id="KAL0270570.1"/>
    </source>
</evidence>
<dbReference type="GO" id="GO:0000977">
    <property type="term" value="F:RNA polymerase II transcription regulatory region sequence-specific DNA binding"/>
    <property type="evidence" value="ECO:0007669"/>
    <property type="project" value="TreeGrafter"/>
</dbReference>
<feature type="region of interest" description="Disordered" evidence="7">
    <location>
        <begin position="93"/>
        <end position="113"/>
    </location>
</feature>
<evidence type="ECO:0000256" key="6">
    <source>
        <dbReference type="ARBA" id="ARBA00023242"/>
    </source>
</evidence>
<dbReference type="CDD" id="cd14692">
    <property type="entry name" value="bZIP_ATF4"/>
    <property type="match status" value="1"/>
</dbReference>
<reference evidence="9" key="1">
    <citation type="journal article" date="2024" name="Gigascience">
        <title>Chromosome-level genome of the poultry shaft louse Menopon gallinae provides insight into the host-switching and adaptive evolution of parasitic lice.</title>
        <authorList>
            <person name="Xu Y."/>
            <person name="Ma L."/>
            <person name="Liu S."/>
            <person name="Liang Y."/>
            <person name="Liu Q."/>
            <person name="He Z."/>
            <person name="Tian L."/>
            <person name="Duan Y."/>
            <person name="Cai W."/>
            <person name="Li H."/>
            <person name="Song F."/>
        </authorList>
    </citation>
    <scope>NUCLEOTIDE SEQUENCE</scope>
    <source>
        <strain evidence="9">Cailab_2023a</strain>
    </source>
</reference>
<gene>
    <name evidence="9" type="ORF">PYX00_007936</name>
</gene>
<keyword evidence="4" id="KW-0238">DNA-binding</keyword>
<dbReference type="AlphaFoldDB" id="A0AAW2HL76"/>
<dbReference type="GO" id="GO:0005634">
    <property type="term" value="C:nucleus"/>
    <property type="evidence" value="ECO:0007669"/>
    <property type="project" value="UniProtKB-SubCell"/>
</dbReference>
<dbReference type="SUPFAM" id="SSF57959">
    <property type="entry name" value="Leucine zipper domain"/>
    <property type="match status" value="1"/>
</dbReference>
<accession>A0AAW2HL76</accession>
<evidence type="ECO:0000256" key="1">
    <source>
        <dbReference type="ARBA" id="ARBA00004123"/>
    </source>
</evidence>
<feature type="compositionally biased region" description="Basic residues" evidence="7">
    <location>
        <begin position="233"/>
        <end position="242"/>
    </location>
</feature>
<dbReference type="GO" id="GO:0001228">
    <property type="term" value="F:DNA-binding transcription activator activity, RNA polymerase II-specific"/>
    <property type="evidence" value="ECO:0007669"/>
    <property type="project" value="TreeGrafter"/>
</dbReference>
<feature type="domain" description="BZIP" evidence="8">
    <location>
        <begin position="247"/>
        <end position="310"/>
    </location>
</feature>
<dbReference type="EMBL" id="JARGDH010000004">
    <property type="protein sequence ID" value="KAL0270570.1"/>
    <property type="molecule type" value="Genomic_DNA"/>
</dbReference>
<evidence type="ECO:0000256" key="4">
    <source>
        <dbReference type="ARBA" id="ARBA00023125"/>
    </source>
</evidence>
<feature type="compositionally biased region" description="Basic and acidic residues" evidence="7">
    <location>
        <begin position="249"/>
        <end position="262"/>
    </location>
</feature>
<feature type="compositionally biased region" description="Low complexity" evidence="7">
    <location>
        <begin position="192"/>
        <end position="211"/>
    </location>
</feature>
<keyword evidence="5" id="KW-0804">Transcription</keyword>
<dbReference type="SMART" id="SM00338">
    <property type="entry name" value="BRLZ"/>
    <property type="match status" value="1"/>
</dbReference>
<keyword evidence="3" id="KW-0805">Transcription regulation</keyword>
<comment type="caution">
    <text evidence="9">The sequence shown here is derived from an EMBL/GenBank/DDBJ whole genome shotgun (WGS) entry which is preliminary data.</text>
</comment>
<dbReference type="PROSITE" id="PS00036">
    <property type="entry name" value="BZIP_BASIC"/>
    <property type="match status" value="1"/>
</dbReference>
<dbReference type="InterPro" id="IPR046347">
    <property type="entry name" value="bZIP_sf"/>
</dbReference>
<feature type="region of interest" description="Disordered" evidence="7">
    <location>
        <begin position="192"/>
        <end position="279"/>
    </location>
</feature>
<name>A0AAW2HL76_9NEOP</name>
<comment type="subcellular location">
    <subcellularLocation>
        <location evidence="1">Nucleus</location>
    </subcellularLocation>
</comment>
<organism evidence="9">
    <name type="scientific">Menopon gallinae</name>
    <name type="common">poultry shaft louse</name>
    <dbReference type="NCBI Taxonomy" id="328185"/>
    <lineage>
        <taxon>Eukaryota</taxon>
        <taxon>Metazoa</taxon>
        <taxon>Ecdysozoa</taxon>
        <taxon>Arthropoda</taxon>
        <taxon>Hexapoda</taxon>
        <taxon>Insecta</taxon>
        <taxon>Pterygota</taxon>
        <taxon>Neoptera</taxon>
        <taxon>Paraneoptera</taxon>
        <taxon>Psocodea</taxon>
        <taxon>Troctomorpha</taxon>
        <taxon>Phthiraptera</taxon>
        <taxon>Amblycera</taxon>
        <taxon>Menoponidae</taxon>
        <taxon>Menopon</taxon>
    </lineage>
</organism>
<comment type="similarity">
    <text evidence="2">Belongs to the bZIP family.</text>
</comment>
<keyword evidence="6" id="KW-0539">Nucleus</keyword>
<proteinExistence type="inferred from homology"/>
<evidence type="ECO:0000259" key="8">
    <source>
        <dbReference type="PROSITE" id="PS50217"/>
    </source>
</evidence>
<sequence length="319" mass="36070">MTSVLGWNTVPASPVFTEDDIWFFSEDDKNQIGLDDDFSSLSRDDINEQLVDDIGPSVKIEDDDTISQWLEEKVDLPIFDDLYPVFLAEDPKQGGEIDQKSLTPPESPENAESETYFTLDGNGFESFERNQTYIYVPECGDLVQSSGENGQPDGYDTAPPTPISDLEKELALVDEVVQGMAQNLEDGVVVWESENSHSQSSSSESVNNLGSPGSGGAEDESDDPEWTPTARKPTGRSARRAKPYSQQDRLLRKKEQNKEAATRYRQKKKAQASELKEEEKMLEERNEELRQELHNIQIEMKGLKKFMRDYFRIQGLLIN</sequence>
<dbReference type="EMBL" id="JARGDH010000004">
    <property type="protein sequence ID" value="KAL0270569.1"/>
    <property type="molecule type" value="Genomic_DNA"/>
</dbReference>
<evidence type="ECO:0000256" key="2">
    <source>
        <dbReference type="ARBA" id="ARBA00007163"/>
    </source>
</evidence>
<dbReference type="InterPro" id="IPR004827">
    <property type="entry name" value="bZIP"/>
</dbReference>
<dbReference type="PROSITE" id="PS50217">
    <property type="entry name" value="BZIP"/>
    <property type="match status" value="1"/>
</dbReference>
<dbReference type="EMBL" id="JARGDH010000004">
    <property type="protein sequence ID" value="KAL0270568.1"/>
    <property type="molecule type" value="Genomic_DNA"/>
</dbReference>
<dbReference type="Gene3D" id="1.20.5.170">
    <property type="match status" value="1"/>
</dbReference>
<dbReference type="PANTHER" id="PTHR13044:SF14">
    <property type="entry name" value="CRYPTOCEPHAL, ISOFORM A"/>
    <property type="match status" value="1"/>
</dbReference>
<evidence type="ECO:0000256" key="5">
    <source>
        <dbReference type="ARBA" id="ARBA00023163"/>
    </source>
</evidence>
<protein>
    <recommendedName>
        <fullName evidence="8">BZIP domain-containing protein</fullName>
    </recommendedName>
</protein>
<dbReference type="PANTHER" id="PTHR13044">
    <property type="entry name" value="ACTIVATING TRANSCRIPTION FACTOR ATF 4/5"/>
    <property type="match status" value="1"/>
</dbReference>
<evidence type="ECO:0000256" key="3">
    <source>
        <dbReference type="ARBA" id="ARBA00023015"/>
    </source>
</evidence>
<dbReference type="Pfam" id="PF00170">
    <property type="entry name" value="bZIP_1"/>
    <property type="match status" value="1"/>
</dbReference>
<feature type="region of interest" description="Disordered" evidence="7">
    <location>
        <begin position="143"/>
        <end position="170"/>
    </location>
</feature>